<sequence length="731" mass="83092">MKNKSCNQQAPQVLLKTAEKKFQKTQLRLKEFQDNYLDIYLFSPTAFLILSPNGIIVNCNLVGANLLNLDRLKVKGKNFELFVEDNYKNLWRQHLLKRFDHASSDFPKFELGLICSDGVKIPTECMYQTRHCRNASTLIYLTITDIRQRQFIETDLRLAASAFESQEGIMIFDAKKQILKANQTFTRITGYRTEDAYGKTFQQIILGDQSTTLNRVIWDSVERTGIWLGQVWLQYKNGEIHPHWLSLSITQSDNYETTAKFIAKIINIASPNPIVEQFEHQAFHDPLTNLPNRLLLKERLRQALMATNRSKRHGAIMFIDLDNFKRFNDTFGHYAGDQLLLQVAQRLRHCLRKGDTAARLGGDEFVVMLNGLSERVEEAVTQAEIAGQKILVALNKPYDLVDCEYCCTPSIGVSLFGHSECIVNEDDLLKCADIAMYHAKSEGRNRLRFFDQNMQALLSTHTEMERDLRYALRNNQFKLYYQIQRDLDGKITGVEALLRWQHPKKGLIAAEEFMSVAENTGIILLINQWLLKIAVLQLKVWEANPAAQHLQLAINICARQFHQNDFVRQVKCLLDDISIIPQLLTLEISQGVASDHSSNSIEKINALNELGVSTCLDGFGIGDVQLSTLIHLPFRQLKVDQSLITSINATSSNVVMMQAIIELGNRLGMTMIAKGIETKEQMKLLANYGCSRFQGYLFGNLIAQEDFENLLPDLDKPDLKLSCSPGGGGDF</sequence>
<dbReference type="InterPro" id="IPR000160">
    <property type="entry name" value="GGDEF_dom"/>
</dbReference>
<gene>
    <name evidence="5" type="ORF">A1332_08140</name>
</gene>
<dbReference type="SUPFAM" id="SSF55785">
    <property type="entry name" value="PYP-like sensor domain (PAS domain)"/>
    <property type="match status" value="2"/>
</dbReference>
<dbReference type="SMART" id="SM00052">
    <property type="entry name" value="EAL"/>
    <property type="match status" value="1"/>
</dbReference>
<dbReference type="CDD" id="cd00130">
    <property type="entry name" value="PAS"/>
    <property type="match status" value="1"/>
</dbReference>
<evidence type="ECO:0008006" key="7">
    <source>
        <dbReference type="Google" id="ProtNLM"/>
    </source>
</evidence>
<dbReference type="SUPFAM" id="SSF141868">
    <property type="entry name" value="EAL domain-like"/>
    <property type="match status" value="1"/>
</dbReference>
<dbReference type="Gene3D" id="3.30.450.20">
    <property type="entry name" value="PAS domain"/>
    <property type="match status" value="2"/>
</dbReference>
<comment type="caution">
    <text evidence="5">The sequence shown here is derived from an EMBL/GenBank/DDBJ whole genome shotgun (WGS) entry which is preliminary data.</text>
</comment>
<dbReference type="InterPro" id="IPR035919">
    <property type="entry name" value="EAL_sf"/>
</dbReference>
<dbReference type="OrthoDB" id="9804951at2"/>
<evidence type="ECO:0000259" key="4">
    <source>
        <dbReference type="PROSITE" id="PS50887"/>
    </source>
</evidence>
<dbReference type="InterPro" id="IPR001633">
    <property type="entry name" value="EAL_dom"/>
</dbReference>
<dbReference type="PANTHER" id="PTHR44757:SF2">
    <property type="entry name" value="BIOFILM ARCHITECTURE MAINTENANCE PROTEIN MBAA"/>
    <property type="match status" value="1"/>
</dbReference>
<dbReference type="Pfam" id="PF13426">
    <property type="entry name" value="PAS_9"/>
    <property type="match status" value="2"/>
</dbReference>
<dbReference type="Gene3D" id="3.20.20.450">
    <property type="entry name" value="EAL domain"/>
    <property type="match status" value="1"/>
</dbReference>
<dbReference type="Pfam" id="PF00990">
    <property type="entry name" value="GGDEF"/>
    <property type="match status" value="1"/>
</dbReference>
<dbReference type="PANTHER" id="PTHR44757">
    <property type="entry name" value="DIGUANYLATE CYCLASE DGCP"/>
    <property type="match status" value="1"/>
</dbReference>
<dbReference type="Pfam" id="PF00563">
    <property type="entry name" value="EAL"/>
    <property type="match status" value="1"/>
</dbReference>
<feature type="domain" description="EAL" evidence="3">
    <location>
        <begin position="461"/>
        <end position="715"/>
    </location>
</feature>
<dbReference type="CDD" id="cd01948">
    <property type="entry name" value="EAL"/>
    <property type="match status" value="1"/>
</dbReference>
<dbReference type="CDD" id="cd01949">
    <property type="entry name" value="GGDEF"/>
    <property type="match status" value="1"/>
</dbReference>
<dbReference type="SMART" id="SM00091">
    <property type="entry name" value="PAS"/>
    <property type="match status" value="2"/>
</dbReference>
<feature type="domain" description="PAS" evidence="2">
    <location>
        <begin position="152"/>
        <end position="224"/>
    </location>
</feature>
<evidence type="ECO:0000313" key="6">
    <source>
        <dbReference type="Proteomes" id="UP000078090"/>
    </source>
</evidence>
<dbReference type="InterPro" id="IPR029787">
    <property type="entry name" value="Nucleotide_cyclase"/>
</dbReference>
<dbReference type="NCBIfam" id="TIGR00254">
    <property type="entry name" value="GGDEF"/>
    <property type="match status" value="1"/>
</dbReference>
<dbReference type="GO" id="GO:0003824">
    <property type="term" value="F:catalytic activity"/>
    <property type="evidence" value="ECO:0007669"/>
    <property type="project" value="UniProtKB-ARBA"/>
</dbReference>
<dbReference type="InterPro" id="IPR043128">
    <property type="entry name" value="Rev_trsase/Diguanyl_cyclase"/>
</dbReference>
<dbReference type="InterPro" id="IPR035965">
    <property type="entry name" value="PAS-like_dom_sf"/>
</dbReference>
<evidence type="ECO:0000259" key="2">
    <source>
        <dbReference type="PROSITE" id="PS50112"/>
    </source>
</evidence>
<dbReference type="SMART" id="SM00267">
    <property type="entry name" value="GGDEF"/>
    <property type="match status" value="1"/>
</dbReference>
<dbReference type="EMBL" id="LUUG01000047">
    <property type="protein sequence ID" value="OAI08136.1"/>
    <property type="molecule type" value="Genomic_DNA"/>
</dbReference>
<dbReference type="PROSITE" id="PS50883">
    <property type="entry name" value="EAL"/>
    <property type="match status" value="1"/>
</dbReference>
<protein>
    <recommendedName>
        <fullName evidence="7">Diguanylate cyclase/phosphodiesterase with PAS/PAC sensor(S)</fullName>
    </recommendedName>
</protein>
<dbReference type="Proteomes" id="UP000078090">
    <property type="component" value="Unassembled WGS sequence"/>
</dbReference>
<dbReference type="PROSITE" id="PS50112">
    <property type="entry name" value="PAS"/>
    <property type="match status" value="1"/>
</dbReference>
<evidence type="ECO:0000256" key="1">
    <source>
        <dbReference type="ARBA" id="ARBA00001946"/>
    </source>
</evidence>
<dbReference type="Gene3D" id="3.30.70.270">
    <property type="match status" value="1"/>
</dbReference>
<organism evidence="5 6">
    <name type="scientific">Methylomonas methanica</name>
    <dbReference type="NCBI Taxonomy" id="421"/>
    <lineage>
        <taxon>Bacteria</taxon>
        <taxon>Pseudomonadati</taxon>
        <taxon>Pseudomonadota</taxon>
        <taxon>Gammaproteobacteria</taxon>
        <taxon>Methylococcales</taxon>
        <taxon>Methylococcaceae</taxon>
        <taxon>Methylomonas</taxon>
    </lineage>
</organism>
<dbReference type="RefSeq" id="WP_064007222.1">
    <property type="nucleotide sequence ID" value="NZ_LUUG01000047.1"/>
</dbReference>
<evidence type="ECO:0000259" key="3">
    <source>
        <dbReference type="PROSITE" id="PS50883"/>
    </source>
</evidence>
<name>A0A177MQR4_METMH</name>
<dbReference type="FunFam" id="3.30.70.270:FF:000001">
    <property type="entry name" value="Diguanylate cyclase domain protein"/>
    <property type="match status" value="1"/>
</dbReference>
<comment type="cofactor">
    <cofactor evidence="1">
        <name>Mg(2+)</name>
        <dbReference type="ChEBI" id="CHEBI:18420"/>
    </cofactor>
</comment>
<dbReference type="NCBIfam" id="TIGR00229">
    <property type="entry name" value="sensory_box"/>
    <property type="match status" value="1"/>
</dbReference>
<reference evidence="5 6" key="1">
    <citation type="submission" date="2016-03" db="EMBL/GenBank/DDBJ databases">
        <authorList>
            <person name="Ploux O."/>
        </authorList>
    </citation>
    <scope>NUCLEOTIDE SEQUENCE [LARGE SCALE GENOMIC DNA]</scope>
    <source>
        <strain evidence="5 6">R-45363</strain>
    </source>
</reference>
<dbReference type="AlphaFoldDB" id="A0A177MQR4"/>
<dbReference type="InterPro" id="IPR052155">
    <property type="entry name" value="Biofilm_reg_signaling"/>
</dbReference>
<proteinExistence type="predicted"/>
<accession>A0A177MQR4</accession>
<dbReference type="InterPro" id="IPR000014">
    <property type="entry name" value="PAS"/>
</dbReference>
<dbReference type="PROSITE" id="PS50887">
    <property type="entry name" value="GGDEF"/>
    <property type="match status" value="1"/>
</dbReference>
<evidence type="ECO:0000313" key="5">
    <source>
        <dbReference type="EMBL" id="OAI08136.1"/>
    </source>
</evidence>
<dbReference type="SUPFAM" id="SSF55073">
    <property type="entry name" value="Nucleotide cyclase"/>
    <property type="match status" value="1"/>
</dbReference>
<feature type="domain" description="GGDEF" evidence="4">
    <location>
        <begin position="312"/>
        <end position="452"/>
    </location>
</feature>